<dbReference type="NCBIfam" id="NF003740">
    <property type="entry name" value="PRK05337.1"/>
    <property type="match status" value="1"/>
</dbReference>
<keyword evidence="3 11" id="KW-0132">Cell division</keyword>
<dbReference type="GO" id="GO:0004563">
    <property type="term" value="F:beta-N-acetylhexosaminidase activity"/>
    <property type="evidence" value="ECO:0007669"/>
    <property type="project" value="UniProtKB-UniRule"/>
</dbReference>
<dbReference type="EC" id="3.2.1.52" evidence="11"/>
<evidence type="ECO:0000256" key="10">
    <source>
        <dbReference type="ARBA" id="ARBA00037880"/>
    </source>
</evidence>
<keyword evidence="9 11" id="KW-0961">Cell wall biogenesis/degradation</keyword>
<evidence type="ECO:0000256" key="11">
    <source>
        <dbReference type="HAMAP-Rule" id="MF_00364"/>
    </source>
</evidence>
<dbReference type="InterPro" id="IPR022956">
    <property type="entry name" value="Beta_hexosaminidase_bac"/>
</dbReference>
<keyword evidence="8 11" id="KW-0131">Cell cycle</keyword>
<evidence type="ECO:0000256" key="2">
    <source>
        <dbReference type="ARBA" id="ARBA00022490"/>
    </source>
</evidence>
<name>A0A7U6GI42_9GAMM</name>
<feature type="binding site" evidence="11">
    <location>
        <position position="72"/>
    </location>
    <ligand>
        <name>substrate</name>
    </ligand>
</feature>
<comment type="function">
    <text evidence="11">Plays a role in peptidoglycan recycling by cleaving the terminal beta-1,4-linked N-acetylglucosamine (GlcNAc) from peptide-linked peptidoglycan fragments, giving rise to free GlcNAc, anhydro-N-acetylmuramic acid and anhydro-N-acetylmuramic acid-linked peptides.</text>
</comment>
<dbReference type="SUPFAM" id="SSF51445">
    <property type="entry name" value="(Trans)glycosidases"/>
    <property type="match status" value="1"/>
</dbReference>
<protein>
    <recommendedName>
        <fullName evidence="11">Beta-hexosaminidase</fullName>
        <ecNumber evidence="11">3.2.1.52</ecNumber>
    </recommendedName>
    <alternativeName>
        <fullName evidence="11">Beta-N-acetylhexosaminidase</fullName>
    </alternativeName>
    <alternativeName>
        <fullName evidence="11">N-acetyl-beta-glucosaminidase</fullName>
    </alternativeName>
</protein>
<gene>
    <name evidence="11" type="primary">nagZ</name>
    <name evidence="13" type="ORF">TBH_C1138</name>
</gene>
<evidence type="ECO:0000313" key="14">
    <source>
        <dbReference type="Proteomes" id="UP000031631"/>
    </source>
</evidence>
<dbReference type="EMBL" id="AP012273">
    <property type="protein sequence ID" value="BAO44066.1"/>
    <property type="molecule type" value="Genomic_DNA"/>
</dbReference>
<dbReference type="GO" id="GO:0009254">
    <property type="term" value="P:peptidoglycan turnover"/>
    <property type="evidence" value="ECO:0007669"/>
    <property type="project" value="UniProtKB-UniRule"/>
</dbReference>
<dbReference type="HAMAP" id="MF_00364">
    <property type="entry name" value="NagZ"/>
    <property type="match status" value="1"/>
</dbReference>
<feature type="active site" description="Proton donor/acceptor" evidence="11">
    <location>
        <position position="181"/>
    </location>
</feature>
<evidence type="ECO:0000256" key="4">
    <source>
        <dbReference type="ARBA" id="ARBA00022801"/>
    </source>
</evidence>
<feature type="binding site" evidence="11">
    <location>
        <position position="138"/>
    </location>
    <ligand>
        <name>substrate</name>
    </ligand>
</feature>
<feature type="active site" description="Nucleophile" evidence="11">
    <location>
        <position position="252"/>
    </location>
</feature>
<dbReference type="AlphaFoldDB" id="A0A7U6GI42"/>
<dbReference type="InterPro" id="IPR036962">
    <property type="entry name" value="Glyco_hydro_3_N_sf"/>
</dbReference>
<feature type="binding site" evidence="11">
    <location>
        <position position="64"/>
    </location>
    <ligand>
        <name>substrate</name>
    </ligand>
</feature>
<keyword evidence="4 11" id="KW-0378">Hydrolase</keyword>
<dbReference type="FunFam" id="3.20.20.300:FF:000001">
    <property type="entry name" value="Beta-hexosaminidase"/>
    <property type="match status" value="1"/>
</dbReference>
<organism evidence="13 14">
    <name type="scientific">Thiolapillus brandeum</name>
    <dbReference type="NCBI Taxonomy" id="1076588"/>
    <lineage>
        <taxon>Bacteria</taxon>
        <taxon>Pseudomonadati</taxon>
        <taxon>Pseudomonadota</taxon>
        <taxon>Gammaproteobacteria</taxon>
        <taxon>Chromatiales</taxon>
        <taxon>Sedimenticolaceae</taxon>
        <taxon>Thiolapillus</taxon>
    </lineage>
</organism>
<sequence length="349" mass="38714">MTHGPLMLDLESTILTAEERERLLHPAVGGVILFTRNYESPRQLETLVTEIHQLRSPALLVAVDQEGGRVQRFREGFTELPSASTLGTLYRQHPQQALDAARHLGWLMATELRATGVDFSFAPVLDLQTDISRVIGDRAFSSAPTIVGKLAFQWARGAREGGMPSVGKHYPGHGCVEADSHVDLPVDERHFSELWDSDLLPFRHMIANGIEALMPAHVIYANVDDKPAGYSQYWIQEVLRQRMAFQGVVFSDDLSMAAAGTAGTYAERAAQALDAGCDMILVCNNPQGAEQVLASLNDYCEPVSQARMARMHGKGHPDMAEIREDPRWRQAMDYLNLLEAHDSLDLELE</sequence>
<keyword evidence="14" id="KW-1185">Reference proteome</keyword>
<comment type="subcellular location">
    <subcellularLocation>
        <location evidence="11">Cytoplasm</location>
    </subcellularLocation>
</comment>
<dbReference type="InterPro" id="IPR001764">
    <property type="entry name" value="Glyco_hydro_3_N"/>
</dbReference>
<keyword evidence="7 11" id="KW-0326">Glycosidase</keyword>
<feature type="binding site" evidence="11">
    <location>
        <begin position="168"/>
        <end position="169"/>
    </location>
    <ligand>
        <name>substrate</name>
    </ligand>
</feature>
<dbReference type="KEGG" id="tbn:TBH_C1138"/>
<dbReference type="RefSeq" id="WP_041066498.1">
    <property type="nucleotide sequence ID" value="NZ_AP012273.1"/>
</dbReference>
<comment type="catalytic activity">
    <reaction evidence="1 11">
        <text>Hydrolysis of terminal non-reducing N-acetyl-D-hexosamine residues in N-acetyl-beta-D-hexosaminides.</text>
        <dbReference type="EC" id="3.2.1.52"/>
    </reaction>
</comment>
<keyword evidence="5 11" id="KW-0133">Cell shape</keyword>
<evidence type="ECO:0000256" key="6">
    <source>
        <dbReference type="ARBA" id="ARBA00022984"/>
    </source>
</evidence>
<evidence type="ECO:0000256" key="3">
    <source>
        <dbReference type="ARBA" id="ARBA00022618"/>
    </source>
</evidence>
<feature type="site" description="Important for catalytic activity" evidence="11">
    <location>
        <position position="179"/>
    </location>
</feature>
<proteinExistence type="inferred from homology"/>
<dbReference type="GO" id="GO:0005975">
    <property type="term" value="P:carbohydrate metabolic process"/>
    <property type="evidence" value="ECO:0007669"/>
    <property type="project" value="InterPro"/>
</dbReference>
<evidence type="ECO:0000256" key="8">
    <source>
        <dbReference type="ARBA" id="ARBA00023306"/>
    </source>
</evidence>
<dbReference type="PANTHER" id="PTHR30480">
    <property type="entry name" value="BETA-HEXOSAMINIDASE-RELATED"/>
    <property type="match status" value="1"/>
</dbReference>
<dbReference type="GO" id="GO:0005737">
    <property type="term" value="C:cytoplasm"/>
    <property type="evidence" value="ECO:0007669"/>
    <property type="project" value="UniProtKB-SubCell"/>
</dbReference>
<dbReference type="Gene3D" id="3.20.20.300">
    <property type="entry name" value="Glycoside hydrolase, family 3, N-terminal domain"/>
    <property type="match status" value="1"/>
</dbReference>
<evidence type="ECO:0000256" key="5">
    <source>
        <dbReference type="ARBA" id="ARBA00022960"/>
    </source>
</evidence>
<dbReference type="GO" id="GO:0009252">
    <property type="term" value="P:peptidoglycan biosynthetic process"/>
    <property type="evidence" value="ECO:0007669"/>
    <property type="project" value="UniProtKB-KW"/>
</dbReference>
<reference evidence="13 14" key="1">
    <citation type="journal article" date="2014" name="PLoS ONE">
        <title>Physiological and genomic features of a novel sulfur-oxidizing gammaproteobacterium belonging to a previously uncultivated symbiotic lineage isolated from a hydrothermal vent.</title>
        <authorList>
            <person name="Nunoura T."/>
            <person name="Takaki Y."/>
            <person name="Kazama H."/>
            <person name="Kakuta J."/>
            <person name="Shimamura S."/>
            <person name="Makita H."/>
            <person name="Hirai M."/>
            <person name="Miyazaki M."/>
            <person name="Takai K."/>
        </authorList>
    </citation>
    <scope>NUCLEOTIDE SEQUENCE [LARGE SCALE GENOMIC DNA]</scope>
    <source>
        <strain evidence="13 14">Hiromi1</strain>
    </source>
</reference>
<dbReference type="GO" id="GO:0051301">
    <property type="term" value="P:cell division"/>
    <property type="evidence" value="ECO:0007669"/>
    <property type="project" value="UniProtKB-KW"/>
</dbReference>
<dbReference type="InterPro" id="IPR019800">
    <property type="entry name" value="Glyco_hydro_3_AS"/>
</dbReference>
<comment type="similarity">
    <text evidence="11">Belongs to the glycosyl hydrolase 3 family. NagZ subfamily.</text>
</comment>
<dbReference type="Pfam" id="PF00933">
    <property type="entry name" value="Glyco_hydro_3"/>
    <property type="match status" value="1"/>
</dbReference>
<dbReference type="OrthoDB" id="9786661at2"/>
<evidence type="ECO:0000256" key="9">
    <source>
        <dbReference type="ARBA" id="ARBA00023316"/>
    </source>
</evidence>
<evidence type="ECO:0000259" key="12">
    <source>
        <dbReference type="Pfam" id="PF00933"/>
    </source>
</evidence>
<evidence type="ECO:0000256" key="7">
    <source>
        <dbReference type="ARBA" id="ARBA00023295"/>
    </source>
</evidence>
<feature type="domain" description="Glycoside hydrolase family 3 N-terminal" evidence="12">
    <location>
        <begin position="16"/>
        <end position="297"/>
    </location>
</feature>
<dbReference type="Proteomes" id="UP000031631">
    <property type="component" value="Chromosome"/>
</dbReference>
<dbReference type="PANTHER" id="PTHR30480:SF13">
    <property type="entry name" value="BETA-HEXOSAMINIDASE"/>
    <property type="match status" value="1"/>
</dbReference>
<keyword evidence="6 11" id="KW-0573">Peptidoglycan synthesis</keyword>
<dbReference type="GO" id="GO:0008360">
    <property type="term" value="P:regulation of cell shape"/>
    <property type="evidence" value="ECO:0007669"/>
    <property type="project" value="UniProtKB-KW"/>
</dbReference>
<keyword evidence="2 11" id="KW-0963">Cytoplasm</keyword>
<dbReference type="PROSITE" id="PS00775">
    <property type="entry name" value="GLYCOSYL_HYDROL_F3"/>
    <property type="match status" value="1"/>
</dbReference>
<dbReference type="UniPathway" id="UPA00544"/>
<dbReference type="GO" id="GO:0071555">
    <property type="term" value="P:cell wall organization"/>
    <property type="evidence" value="ECO:0007669"/>
    <property type="project" value="UniProtKB-KW"/>
</dbReference>
<accession>A0A7U6GI42</accession>
<dbReference type="InterPro" id="IPR050226">
    <property type="entry name" value="NagZ_Beta-hexosaminidase"/>
</dbReference>
<evidence type="ECO:0000256" key="1">
    <source>
        <dbReference type="ARBA" id="ARBA00001231"/>
    </source>
</evidence>
<comment type="pathway">
    <text evidence="10 11">Cell wall biogenesis; peptidoglycan recycling.</text>
</comment>
<dbReference type="InterPro" id="IPR017853">
    <property type="entry name" value="GH"/>
</dbReference>
<evidence type="ECO:0000313" key="13">
    <source>
        <dbReference type="EMBL" id="BAO44066.1"/>
    </source>
</evidence>